<feature type="region of interest" description="Disordered" evidence="1">
    <location>
        <begin position="1"/>
        <end position="83"/>
    </location>
</feature>
<sequence length="83" mass="9252">WYRRRTLRTGRSMSCPSRRTYRSSASRPESLGSWTSFTTTDTACTSRSAVRTAPRRASCSLKPTRQPMAKTPGASSPTPRSRP</sequence>
<accession>A0A6J4QV67</accession>
<protein>
    <submittedName>
        <fullName evidence="2">Uncharacterized protein</fullName>
    </submittedName>
</protein>
<dbReference type="EMBL" id="CADCVG010000043">
    <property type="protein sequence ID" value="CAA9451621.1"/>
    <property type="molecule type" value="Genomic_DNA"/>
</dbReference>
<feature type="non-terminal residue" evidence="2">
    <location>
        <position position="83"/>
    </location>
</feature>
<proteinExistence type="predicted"/>
<feature type="compositionally biased region" description="Polar residues" evidence="1">
    <location>
        <begin position="73"/>
        <end position="83"/>
    </location>
</feature>
<evidence type="ECO:0000256" key="1">
    <source>
        <dbReference type="SAM" id="MobiDB-lite"/>
    </source>
</evidence>
<evidence type="ECO:0000313" key="2">
    <source>
        <dbReference type="EMBL" id="CAA9451621.1"/>
    </source>
</evidence>
<dbReference type="AlphaFoldDB" id="A0A6J4QV67"/>
<gene>
    <name evidence="2" type="ORF">AVDCRST_MAG14-1004</name>
</gene>
<feature type="non-terminal residue" evidence="2">
    <location>
        <position position="1"/>
    </location>
</feature>
<name>A0A6J4QV67_9ACTN</name>
<feature type="compositionally biased region" description="Polar residues" evidence="1">
    <location>
        <begin position="9"/>
        <end position="27"/>
    </location>
</feature>
<organism evidence="2">
    <name type="scientific">uncultured Rubrobacteraceae bacterium</name>
    <dbReference type="NCBI Taxonomy" id="349277"/>
    <lineage>
        <taxon>Bacteria</taxon>
        <taxon>Bacillati</taxon>
        <taxon>Actinomycetota</taxon>
        <taxon>Rubrobacteria</taxon>
        <taxon>Rubrobacterales</taxon>
        <taxon>Rubrobacteraceae</taxon>
        <taxon>environmental samples</taxon>
    </lineage>
</organism>
<feature type="compositionally biased region" description="Low complexity" evidence="1">
    <location>
        <begin position="33"/>
        <end position="48"/>
    </location>
</feature>
<reference evidence="2" key="1">
    <citation type="submission" date="2020-02" db="EMBL/GenBank/DDBJ databases">
        <authorList>
            <person name="Meier V. D."/>
        </authorList>
    </citation>
    <scope>NUCLEOTIDE SEQUENCE</scope>
    <source>
        <strain evidence="2">AVDCRST_MAG14</strain>
    </source>
</reference>